<feature type="transmembrane region" description="Helical" evidence="11">
    <location>
        <begin position="12"/>
        <end position="32"/>
    </location>
</feature>
<reference evidence="13" key="1">
    <citation type="journal article" date="2019" name="Int. J. Syst. Evol. Microbiol.">
        <title>The Global Catalogue of Microorganisms (GCM) 10K type strain sequencing project: providing services to taxonomists for standard genome sequencing and annotation.</title>
        <authorList>
            <consortium name="The Broad Institute Genomics Platform"/>
            <consortium name="The Broad Institute Genome Sequencing Center for Infectious Disease"/>
            <person name="Wu L."/>
            <person name="Ma J."/>
        </authorList>
    </citation>
    <scope>NUCLEOTIDE SEQUENCE [LARGE SCALE GENOMIC DNA]</scope>
    <source>
        <strain evidence="13">JCM 16902</strain>
    </source>
</reference>
<evidence type="ECO:0000256" key="1">
    <source>
        <dbReference type="ARBA" id="ARBA00004429"/>
    </source>
</evidence>
<proteinExistence type="predicted"/>
<dbReference type="EMBL" id="BAAAZO010000001">
    <property type="protein sequence ID" value="GAA3595545.1"/>
    <property type="molecule type" value="Genomic_DNA"/>
</dbReference>
<evidence type="ECO:0000256" key="4">
    <source>
        <dbReference type="ARBA" id="ARBA00022475"/>
    </source>
</evidence>
<evidence type="ECO:0000256" key="10">
    <source>
        <dbReference type="ARBA" id="ARBA00023201"/>
    </source>
</evidence>
<name>A0ABP6Z0D8_9ACTN</name>
<evidence type="ECO:0000313" key="13">
    <source>
        <dbReference type="Proteomes" id="UP001501074"/>
    </source>
</evidence>
<evidence type="ECO:0000256" key="5">
    <source>
        <dbReference type="ARBA" id="ARBA00022692"/>
    </source>
</evidence>
<keyword evidence="4" id="KW-1003">Cell membrane</keyword>
<keyword evidence="7" id="KW-0915">Sodium</keyword>
<keyword evidence="10" id="KW-0739">Sodium transport</keyword>
<evidence type="ECO:0000313" key="12">
    <source>
        <dbReference type="EMBL" id="GAA3595545.1"/>
    </source>
</evidence>
<dbReference type="PANTHER" id="PTHR30341:SF0">
    <property type="entry name" value="NA(+)_H(+) ANTIPORTER NHAA"/>
    <property type="match status" value="1"/>
</dbReference>
<evidence type="ECO:0000256" key="9">
    <source>
        <dbReference type="ARBA" id="ARBA00023136"/>
    </source>
</evidence>
<keyword evidence="13" id="KW-1185">Reference proteome</keyword>
<keyword evidence="5 11" id="KW-0812">Transmembrane</keyword>
<accession>A0ABP6Z0D8</accession>
<keyword evidence="3" id="KW-0050">Antiport</keyword>
<evidence type="ECO:0000256" key="6">
    <source>
        <dbReference type="ARBA" id="ARBA00022989"/>
    </source>
</evidence>
<dbReference type="Pfam" id="PF06965">
    <property type="entry name" value="Na_H_antiport_1"/>
    <property type="match status" value="1"/>
</dbReference>
<keyword evidence="8" id="KW-0406">Ion transport</keyword>
<evidence type="ECO:0000256" key="3">
    <source>
        <dbReference type="ARBA" id="ARBA00022449"/>
    </source>
</evidence>
<keyword evidence="2" id="KW-0813">Transport</keyword>
<dbReference type="Proteomes" id="UP001501074">
    <property type="component" value="Unassembled WGS sequence"/>
</dbReference>
<protein>
    <submittedName>
        <fullName evidence="12">Uncharacterized protein</fullName>
    </submittedName>
</protein>
<feature type="transmembrane region" description="Helical" evidence="11">
    <location>
        <begin position="70"/>
        <end position="87"/>
    </location>
</feature>
<sequence>MAVSLLVGNGVGITRFAIAALRSGVGVLPGGVRYSHLFRAAPPAGIGFTISLFITDLAFTDQLLRDEAKIGILVGSLVSAVAGAWVLRVMGERMPLCSPAGDTAPPQLPPLP</sequence>
<organism evidence="12 13">
    <name type="scientific">Kineosporia mesophila</name>
    <dbReference type="NCBI Taxonomy" id="566012"/>
    <lineage>
        <taxon>Bacteria</taxon>
        <taxon>Bacillati</taxon>
        <taxon>Actinomycetota</taxon>
        <taxon>Actinomycetes</taxon>
        <taxon>Kineosporiales</taxon>
        <taxon>Kineosporiaceae</taxon>
        <taxon>Kineosporia</taxon>
    </lineage>
</organism>
<keyword evidence="6 11" id="KW-1133">Transmembrane helix</keyword>
<evidence type="ECO:0000256" key="2">
    <source>
        <dbReference type="ARBA" id="ARBA00022448"/>
    </source>
</evidence>
<comment type="caution">
    <text evidence="12">The sequence shown here is derived from an EMBL/GenBank/DDBJ whole genome shotgun (WGS) entry which is preliminary data.</text>
</comment>
<dbReference type="InterPro" id="IPR023171">
    <property type="entry name" value="Na/H_antiporter_dom_sf"/>
</dbReference>
<dbReference type="PANTHER" id="PTHR30341">
    <property type="entry name" value="SODIUM ION/PROTON ANTIPORTER NHAA-RELATED"/>
    <property type="match status" value="1"/>
</dbReference>
<dbReference type="InterPro" id="IPR004670">
    <property type="entry name" value="NhaA"/>
</dbReference>
<gene>
    <name evidence="12" type="ORF">GCM10022223_08380</name>
</gene>
<dbReference type="Gene3D" id="1.20.1530.10">
    <property type="entry name" value="Na+/H+ antiporter like domain"/>
    <property type="match status" value="1"/>
</dbReference>
<feature type="transmembrane region" description="Helical" evidence="11">
    <location>
        <begin position="44"/>
        <end position="64"/>
    </location>
</feature>
<dbReference type="RefSeq" id="WP_231487365.1">
    <property type="nucleotide sequence ID" value="NZ_BAAAZO010000001.1"/>
</dbReference>
<evidence type="ECO:0000256" key="7">
    <source>
        <dbReference type="ARBA" id="ARBA00023053"/>
    </source>
</evidence>
<evidence type="ECO:0000256" key="8">
    <source>
        <dbReference type="ARBA" id="ARBA00023065"/>
    </source>
</evidence>
<keyword evidence="9 11" id="KW-0472">Membrane</keyword>
<comment type="subcellular location">
    <subcellularLocation>
        <location evidence="1">Cell inner membrane</location>
        <topology evidence="1">Multi-pass membrane protein</topology>
    </subcellularLocation>
</comment>
<evidence type="ECO:0000256" key="11">
    <source>
        <dbReference type="SAM" id="Phobius"/>
    </source>
</evidence>